<comment type="caution">
    <text evidence="2">The sequence shown here is derived from an EMBL/GenBank/DDBJ whole genome shotgun (WGS) entry which is preliminary data.</text>
</comment>
<proteinExistence type="predicted"/>
<dbReference type="InterPro" id="IPR029044">
    <property type="entry name" value="Nucleotide-diphossugar_trans"/>
</dbReference>
<evidence type="ECO:0000313" key="3">
    <source>
        <dbReference type="Proteomes" id="UP000033854"/>
    </source>
</evidence>
<dbReference type="PANTHER" id="PTHR22916">
    <property type="entry name" value="GLYCOSYLTRANSFERASE"/>
    <property type="match status" value="1"/>
</dbReference>
<dbReference type="CDD" id="cd00761">
    <property type="entry name" value="Glyco_tranf_GTA_type"/>
    <property type="match status" value="1"/>
</dbReference>
<reference evidence="2 3" key="1">
    <citation type="journal article" date="2015" name="Nature">
        <title>rRNA introns, odd ribosomes, and small enigmatic genomes across a large radiation of phyla.</title>
        <authorList>
            <person name="Brown C.T."/>
            <person name="Hug L.A."/>
            <person name="Thomas B.C."/>
            <person name="Sharon I."/>
            <person name="Castelle C.J."/>
            <person name="Singh A."/>
            <person name="Wilkins M.J."/>
            <person name="Williams K.H."/>
            <person name="Banfield J.F."/>
        </authorList>
    </citation>
    <scope>NUCLEOTIDE SEQUENCE [LARGE SCALE GENOMIC DNA]</scope>
</reference>
<dbReference type="PANTHER" id="PTHR22916:SF3">
    <property type="entry name" value="UDP-GLCNAC:BETAGAL BETA-1,3-N-ACETYLGLUCOSAMINYLTRANSFERASE-LIKE PROTEIN 1"/>
    <property type="match status" value="1"/>
</dbReference>
<name>A0A0G1BAB6_9BACT</name>
<accession>A0A0G1BAB6</accession>
<evidence type="ECO:0000313" key="2">
    <source>
        <dbReference type="EMBL" id="KKS43281.1"/>
    </source>
</evidence>
<gene>
    <name evidence="2" type="ORF">UV06_C0001G0015</name>
</gene>
<dbReference type="SUPFAM" id="SSF53448">
    <property type="entry name" value="Nucleotide-diphospho-sugar transferases"/>
    <property type="match status" value="1"/>
</dbReference>
<evidence type="ECO:0000259" key="1">
    <source>
        <dbReference type="Pfam" id="PF00535"/>
    </source>
</evidence>
<dbReference type="InterPro" id="IPR001173">
    <property type="entry name" value="Glyco_trans_2-like"/>
</dbReference>
<protein>
    <submittedName>
        <fullName evidence="2">Glycosyl transferase, family 2</fullName>
    </submittedName>
</protein>
<dbReference type="Proteomes" id="UP000033854">
    <property type="component" value="Unassembled WGS sequence"/>
</dbReference>
<dbReference type="AlphaFoldDB" id="A0A0G1BAB6"/>
<keyword evidence="2" id="KW-0808">Transferase</keyword>
<dbReference type="EMBL" id="LCDA01000001">
    <property type="protein sequence ID" value="KKS43281.1"/>
    <property type="molecule type" value="Genomic_DNA"/>
</dbReference>
<dbReference type="GO" id="GO:0016758">
    <property type="term" value="F:hexosyltransferase activity"/>
    <property type="evidence" value="ECO:0007669"/>
    <property type="project" value="UniProtKB-ARBA"/>
</dbReference>
<feature type="domain" description="Glycosyltransferase 2-like" evidence="1">
    <location>
        <begin position="9"/>
        <end position="177"/>
    </location>
</feature>
<dbReference type="Gene3D" id="3.90.550.10">
    <property type="entry name" value="Spore Coat Polysaccharide Biosynthesis Protein SpsA, Chain A"/>
    <property type="match status" value="1"/>
</dbReference>
<dbReference type="Pfam" id="PF00535">
    <property type="entry name" value="Glycos_transf_2"/>
    <property type="match status" value="1"/>
</dbReference>
<sequence length="286" mass="32849">MSNNKPILTVAIPTRNRPEYLRQSLDSVLNQDFQDRRIIVMDNAPDIDVKDLVEDLGKGEVDYVKFDENLGVIGGWNRAIEACDTKYLSIFHDDDVMLPGFLTKSVNALEENPTAMMSYTQANKVDQKLNYISIWSDLYPNEGLIKGQDYLSYTIERGCCVTIAPTVVLRRDVFDKVGLFTDELCYNSFDFNMWIKIANEFDLVFTKEILVNYRLHEKQMSKEHWFTKGYPTGRLATMIELIKGVSLLLQKEDIKKDVDKTTFLVHKIMEFNKAAAGYAKNLIQGI</sequence>
<organism evidence="2 3">
    <name type="scientific">Candidatus Collierbacteria bacterium GW2011_GWA2_42_17</name>
    <dbReference type="NCBI Taxonomy" id="1618378"/>
    <lineage>
        <taxon>Bacteria</taxon>
        <taxon>Candidatus Collieribacteriota</taxon>
    </lineage>
</organism>